<protein>
    <recommendedName>
        <fullName evidence="11">Cysteine--tRNA ligase, cytoplasmic</fullName>
        <ecNumber evidence="2">6.1.1.16</ecNumber>
    </recommendedName>
    <alternativeName>
        <fullName evidence="10">Cysteinyl-tRNA synthetase</fullName>
    </alternativeName>
</protein>
<dbReference type="Gene3D" id="1.20.120.1910">
    <property type="entry name" value="Cysteine-tRNA ligase, C-terminal anti-codon recognition domain"/>
    <property type="match status" value="1"/>
</dbReference>
<keyword evidence="14" id="KW-1185">Reference proteome</keyword>
<dbReference type="NCBIfam" id="TIGR00435">
    <property type="entry name" value="cysS"/>
    <property type="match status" value="1"/>
</dbReference>
<evidence type="ECO:0000256" key="10">
    <source>
        <dbReference type="ARBA" id="ARBA00031499"/>
    </source>
</evidence>
<keyword evidence="8" id="KW-0648">Protein biosynthesis</keyword>
<evidence type="ECO:0000256" key="1">
    <source>
        <dbReference type="ARBA" id="ARBA00001947"/>
    </source>
</evidence>
<evidence type="ECO:0000313" key="15">
    <source>
        <dbReference type="RefSeq" id="XP_023171648.2"/>
    </source>
</evidence>
<dbReference type="EC" id="6.1.1.16" evidence="2"/>
<dbReference type="GO" id="GO:0005524">
    <property type="term" value="F:ATP binding"/>
    <property type="evidence" value="ECO:0007669"/>
    <property type="project" value="UniProtKB-KW"/>
</dbReference>
<dbReference type="KEGG" id="dhe:111599986"/>
<dbReference type="HAMAP" id="MF_00041">
    <property type="entry name" value="Cys_tRNA_synth"/>
    <property type="match status" value="1"/>
</dbReference>
<feature type="coiled-coil region" evidence="12">
    <location>
        <begin position="709"/>
        <end position="736"/>
    </location>
</feature>
<evidence type="ECO:0000256" key="4">
    <source>
        <dbReference type="ARBA" id="ARBA00022723"/>
    </source>
</evidence>
<comment type="cofactor">
    <cofactor evidence="1">
        <name>Zn(2+)</name>
        <dbReference type="ChEBI" id="CHEBI:29105"/>
    </cofactor>
</comment>
<dbReference type="PANTHER" id="PTHR10890">
    <property type="entry name" value="CYSTEINYL-TRNA SYNTHETASE"/>
    <property type="match status" value="1"/>
</dbReference>
<feature type="coiled-coil region" evidence="12">
    <location>
        <begin position="642"/>
        <end position="677"/>
    </location>
</feature>
<dbReference type="Gene3D" id="3.40.50.620">
    <property type="entry name" value="HUPs"/>
    <property type="match status" value="1"/>
</dbReference>
<dbReference type="InterPro" id="IPR009080">
    <property type="entry name" value="tRNAsynth_Ia_anticodon-bd"/>
</dbReference>
<dbReference type="Proteomes" id="UP000504633">
    <property type="component" value="Unplaced"/>
</dbReference>
<accession>A0A6J1LU94</accession>
<evidence type="ECO:0000256" key="11">
    <source>
        <dbReference type="ARBA" id="ARBA00039362"/>
    </source>
</evidence>
<dbReference type="CTD" id="36784"/>
<dbReference type="GO" id="GO:0004817">
    <property type="term" value="F:cysteine-tRNA ligase activity"/>
    <property type="evidence" value="ECO:0007669"/>
    <property type="project" value="UniProtKB-EC"/>
</dbReference>
<dbReference type="CDD" id="cd00672">
    <property type="entry name" value="CysRS_core"/>
    <property type="match status" value="1"/>
</dbReference>
<dbReference type="SUPFAM" id="SSF52374">
    <property type="entry name" value="Nucleotidylyl transferase"/>
    <property type="match status" value="1"/>
</dbReference>
<dbReference type="InterPro" id="IPR024909">
    <property type="entry name" value="Cys-tRNA/MSH_ligase"/>
</dbReference>
<evidence type="ECO:0000256" key="3">
    <source>
        <dbReference type="ARBA" id="ARBA00022598"/>
    </source>
</evidence>
<dbReference type="InterPro" id="IPR014729">
    <property type="entry name" value="Rossmann-like_a/b/a_fold"/>
</dbReference>
<dbReference type="AlphaFoldDB" id="A0A6J1LU94"/>
<evidence type="ECO:0000256" key="5">
    <source>
        <dbReference type="ARBA" id="ARBA00022741"/>
    </source>
</evidence>
<feature type="domain" description="tRNA synthetases class I catalytic" evidence="13">
    <location>
        <begin position="33"/>
        <end position="445"/>
    </location>
</feature>
<dbReference type="FunFam" id="1.20.120.1910:FF:000005">
    <property type="entry name" value="Cysteine-tRNA ligase, putative"/>
    <property type="match status" value="1"/>
</dbReference>
<keyword evidence="7" id="KW-0067">ATP-binding</keyword>
<dbReference type="SUPFAM" id="SSF47323">
    <property type="entry name" value="Anticodon-binding domain of a subclass of class I aminoacyl-tRNA synthetases"/>
    <property type="match status" value="1"/>
</dbReference>
<evidence type="ECO:0000256" key="7">
    <source>
        <dbReference type="ARBA" id="ARBA00022840"/>
    </source>
</evidence>
<evidence type="ECO:0000256" key="2">
    <source>
        <dbReference type="ARBA" id="ARBA00012832"/>
    </source>
</evidence>
<evidence type="ECO:0000256" key="9">
    <source>
        <dbReference type="ARBA" id="ARBA00023146"/>
    </source>
</evidence>
<keyword evidence="5" id="KW-0547">Nucleotide-binding</keyword>
<keyword evidence="12" id="KW-0175">Coiled coil</keyword>
<keyword evidence="9" id="KW-0030">Aminoacyl-tRNA synthetase</keyword>
<dbReference type="InterPro" id="IPR015803">
    <property type="entry name" value="Cys-tRNA-ligase"/>
</dbReference>
<dbReference type="OMA" id="FHNDMKS"/>
<dbReference type="OrthoDB" id="438179at2759"/>
<keyword evidence="4" id="KW-0479">Metal-binding</keyword>
<dbReference type="RefSeq" id="XP_023171648.2">
    <property type="nucleotide sequence ID" value="XM_023315880.2"/>
</dbReference>
<keyword evidence="6" id="KW-0862">Zinc</keyword>
<gene>
    <name evidence="15" type="primary">LOC111599986</name>
</gene>
<evidence type="ECO:0000313" key="14">
    <source>
        <dbReference type="Proteomes" id="UP000504633"/>
    </source>
</evidence>
<evidence type="ECO:0000256" key="8">
    <source>
        <dbReference type="ARBA" id="ARBA00022917"/>
    </source>
</evidence>
<name>A0A6J1LU94_DROHY</name>
<sequence length="740" mass="84177">MSKRVQPVWQAPKASTRPQLKLYNSLTRQKEEFVPLDGNNVKWYSCGPTVYDASHMGHARSYISFDILRRILADYFGYNIHYVMNITDIDDKIIKRARQYHLFEQYATAAAQLPLEQLLNEQKEVLSLLQVKCDKNTDADKKVMLEKMLHRMNDAVEGLTKAVSNGNEAEIIKMRTHYLAEAKDPIAEWIDGKQGAHVNDNTVFEALPRFWEDKFHNDMKSLNILPPDVLTRVSEYVPQIVAFIQRIIDNGLAYEANGSVYFDVNGFDKRDKHHYAKLVPEAYGDTASLQEGEGDLSVTEDRLSEKRSANDFALWKASKAGEPWWDSPWGRGRPGWHIECSAMASDIFGSIFDIHTGGVDLKFPHHDNELAQSEAAFGESEWVKYFLHTGHLTIAGCKMSKSLKNFVTIQEALKKHSATQLRLAFLLHSWKDTLDYSENTMEMATQYEKFLNEFFLNVKDITRQVISGEPMQQFSEWTAVEAALQTKFNEAQVQVHAALCDNIDTRSALDCVRELVSTTNIYIRDNKTRLNNLLLRKIAVYVTELLHIFGAIAGPRGGIGFPLGGAKSKSATDDHEAVVMPYVQSVAEFRNLVREQAKALKAFDILKLCDDLRDDVLPNLGVRLEDKDDGKYAVKLVDRDMLLREREAKQAAEAERALEKERKKQALAEAAAAKEAQRRVNPKEMFLNETEKYSAFGEDGLPTHDKDGKEISKGQLKKLQKLQQQQEQRYKEYLATVNGA</sequence>
<evidence type="ECO:0000256" key="6">
    <source>
        <dbReference type="ARBA" id="ARBA00022833"/>
    </source>
</evidence>
<dbReference type="GeneID" id="111599986"/>
<organism evidence="14 15">
    <name type="scientific">Drosophila hydei</name>
    <name type="common">Fruit fly</name>
    <dbReference type="NCBI Taxonomy" id="7224"/>
    <lineage>
        <taxon>Eukaryota</taxon>
        <taxon>Metazoa</taxon>
        <taxon>Ecdysozoa</taxon>
        <taxon>Arthropoda</taxon>
        <taxon>Hexapoda</taxon>
        <taxon>Insecta</taxon>
        <taxon>Pterygota</taxon>
        <taxon>Neoptera</taxon>
        <taxon>Endopterygota</taxon>
        <taxon>Diptera</taxon>
        <taxon>Brachycera</taxon>
        <taxon>Muscomorpha</taxon>
        <taxon>Ephydroidea</taxon>
        <taxon>Drosophilidae</taxon>
        <taxon>Drosophila</taxon>
    </lineage>
</organism>
<dbReference type="GO" id="GO:0006423">
    <property type="term" value="P:cysteinyl-tRNA aminoacylation"/>
    <property type="evidence" value="ECO:0007669"/>
    <property type="project" value="InterPro"/>
</dbReference>
<reference evidence="15" key="1">
    <citation type="submission" date="2025-08" db="UniProtKB">
        <authorList>
            <consortium name="RefSeq"/>
        </authorList>
    </citation>
    <scope>IDENTIFICATION</scope>
    <source>
        <strain evidence="15">15085-1641.00</strain>
        <tissue evidence="15">Whole body</tissue>
    </source>
</reference>
<dbReference type="PRINTS" id="PR00983">
    <property type="entry name" value="TRNASYNTHCYS"/>
</dbReference>
<dbReference type="Pfam" id="PF01406">
    <property type="entry name" value="tRNA-synt_1e"/>
    <property type="match status" value="1"/>
</dbReference>
<dbReference type="PANTHER" id="PTHR10890:SF3">
    <property type="entry name" value="CYSTEINE--TRNA LIGASE, CYTOPLASMIC"/>
    <property type="match status" value="1"/>
</dbReference>
<evidence type="ECO:0000256" key="12">
    <source>
        <dbReference type="SAM" id="Coils"/>
    </source>
</evidence>
<dbReference type="GO" id="GO:0005737">
    <property type="term" value="C:cytoplasm"/>
    <property type="evidence" value="ECO:0007669"/>
    <property type="project" value="TreeGrafter"/>
</dbReference>
<dbReference type="GO" id="GO:0046872">
    <property type="term" value="F:metal ion binding"/>
    <property type="evidence" value="ECO:0007669"/>
    <property type="project" value="UniProtKB-KW"/>
</dbReference>
<proteinExistence type="inferred from homology"/>
<evidence type="ECO:0000259" key="13">
    <source>
        <dbReference type="Pfam" id="PF01406"/>
    </source>
</evidence>
<keyword evidence="3 15" id="KW-0436">Ligase</keyword>
<dbReference type="InterPro" id="IPR032678">
    <property type="entry name" value="tRNA-synt_1_cat_dom"/>
</dbReference>